<dbReference type="GO" id="GO:0046872">
    <property type="term" value="F:metal ion binding"/>
    <property type="evidence" value="ECO:0007669"/>
    <property type="project" value="UniProtKB-KW"/>
</dbReference>
<dbReference type="PANTHER" id="PTHR33542">
    <property type="entry name" value="SIROHYDROCHLORIN FERROCHELATASE, CHLOROPLASTIC"/>
    <property type="match status" value="1"/>
</dbReference>
<organism evidence="3 4">
    <name type="scientific">Tepidibacillus fermentans</name>
    <dbReference type="NCBI Taxonomy" id="1281767"/>
    <lineage>
        <taxon>Bacteria</taxon>
        <taxon>Bacillati</taxon>
        <taxon>Bacillota</taxon>
        <taxon>Bacilli</taxon>
        <taxon>Bacillales</taxon>
        <taxon>Bacillaceae</taxon>
        <taxon>Tepidibacillus</taxon>
    </lineage>
</organism>
<dbReference type="RefSeq" id="WP_165895036.1">
    <property type="nucleotide sequence ID" value="NZ_SMAB01000016.1"/>
</dbReference>
<evidence type="ECO:0000313" key="4">
    <source>
        <dbReference type="Proteomes" id="UP000295788"/>
    </source>
</evidence>
<reference evidence="3 4" key="1">
    <citation type="submission" date="2019-03" db="EMBL/GenBank/DDBJ databases">
        <title>Genomic Encyclopedia of Type Strains, Phase IV (KMG-IV): sequencing the most valuable type-strain genomes for metagenomic binning, comparative biology and taxonomic classification.</title>
        <authorList>
            <person name="Goeker M."/>
        </authorList>
    </citation>
    <scope>NUCLEOTIDE SEQUENCE [LARGE SCALE GENOMIC DNA]</scope>
    <source>
        <strain evidence="3 4">DSM 23802</strain>
    </source>
</reference>
<keyword evidence="2" id="KW-0456">Lyase</keyword>
<dbReference type="EMBL" id="SMAB01000016">
    <property type="protein sequence ID" value="TCS80585.1"/>
    <property type="molecule type" value="Genomic_DNA"/>
</dbReference>
<proteinExistence type="predicted"/>
<evidence type="ECO:0000256" key="1">
    <source>
        <dbReference type="ARBA" id="ARBA00022723"/>
    </source>
</evidence>
<keyword evidence="4" id="KW-1185">Reference proteome</keyword>
<keyword evidence="1" id="KW-0479">Metal-binding</keyword>
<evidence type="ECO:0000256" key="2">
    <source>
        <dbReference type="ARBA" id="ARBA00023239"/>
    </source>
</evidence>
<gene>
    <name evidence="3" type="ORF">EDD72_1165</name>
</gene>
<accession>A0A4R3KC17</accession>
<name>A0A4R3KC17_9BACI</name>
<protein>
    <submittedName>
        <fullName evidence="3">Sirohydrochlorin ferrochelatase</fullName>
    </submittedName>
</protein>
<dbReference type="SUPFAM" id="SSF53800">
    <property type="entry name" value="Chelatase"/>
    <property type="match status" value="1"/>
</dbReference>
<comment type="caution">
    <text evidence="3">The sequence shown here is derived from an EMBL/GenBank/DDBJ whole genome shotgun (WGS) entry which is preliminary data.</text>
</comment>
<dbReference type="PANTHER" id="PTHR33542:SF3">
    <property type="entry name" value="SIROHYDROCHLORIN FERROCHELATASE, CHLOROPLASTIC"/>
    <property type="match status" value="1"/>
</dbReference>
<dbReference type="InterPro" id="IPR050963">
    <property type="entry name" value="Sirohydro_Cobaltochel/CbiX"/>
</dbReference>
<dbReference type="Pfam" id="PF01903">
    <property type="entry name" value="CbiX"/>
    <property type="match status" value="2"/>
</dbReference>
<dbReference type="InterPro" id="IPR002762">
    <property type="entry name" value="CbiX-like"/>
</dbReference>
<evidence type="ECO:0000313" key="3">
    <source>
        <dbReference type="EMBL" id="TCS80585.1"/>
    </source>
</evidence>
<dbReference type="Proteomes" id="UP000295788">
    <property type="component" value="Unassembled WGS sequence"/>
</dbReference>
<dbReference type="GO" id="GO:0016829">
    <property type="term" value="F:lyase activity"/>
    <property type="evidence" value="ECO:0007669"/>
    <property type="project" value="UniProtKB-KW"/>
</dbReference>
<dbReference type="Gene3D" id="3.40.50.1400">
    <property type="match status" value="2"/>
</dbReference>
<dbReference type="AlphaFoldDB" id="A0A4R3KC17"/>
<sequence>MGKRGVWIIGHGSSNPRWLDYVDQMIAKLESPSPIVLSFLEKAEGRLIEDGIRQLRGFGIKEVFVIPLFVSSGSTHIAEIQEILSQYRQEFTFIFGSCMNDHPLVVQHIIDQAKELSDNCNQESLLMIAHGSDEDDFQQKWKEILESLTKQIKEKTNFLRVDYATFLPNTILKRLEGLKNTSKQILIVPLFLSKGIFTEERIPAMIQWYPVKYNGKAYLPNDWITEWIQEQIDQYYVKE</sequence>